<comment type="caution">
    <text evidence="2">The sequence shown here is derived from an EMBL/GenBank/DDBJ whole genome shotgun (WGS) entry which is preliminary data.</text>
</comment>
<dbReference type="EMBL" id="CARXXK010000002">
    <property type="protein sequence ID" value="CAI6352917.1"/>
    <property type="molecule type" value="Genomic_DNA"/>
</dbReference>
<dbReference type="Proteomes" id="UP001160148">
    <property type="component" value="Unassembled WGS sequence"/>
</dbReference>
<protein>
    <recommendedName>
        <fullName evidence="1">DDE-1 domain-containing protein</fullName>
    </recommendedName>
</protein>
<evidence type="ECO:0000313" key="3">
    <source>
        <dbReference type="Proteomes" id="UP001160148"/>
    </source>
</evidence>
<dbReference type="Pfam" id="PF03184">
    <property type="entry name" value="DDE_1"/>
    <property type="match status" value="1"/>
</dbReference>
<dbReference type="GO" id="GO:0005634">
    <property type="term" value="C:nucleus"/>
    <property type="evidence" value="ECO:0007669"/>
    <property type="project" value="TreeGrafter"/>
</dbReference>
<dbReference type="InterPro" id="IPR004875">
    <property type="entry name" value="DDE_SF_endonuclease_dom"/>
</dbReference>
<evidence type="ECO:0000259" key="1">
    <source>
        <dbReference type="Pfam" id="PF03184"/>
    </source>
</evidence>
<keyword evidence="3" id="KW-1185">Reference proteome</keyword>
<gene>
    <name evidence="2" type="ORF">MEUPH1_LOCUS9106</name>
</gene>
<dbReference type="PANTHER" id="PTHR19303:SF73">
    <property type="entry name" value="PROTEIN PDC2"/>
    <property type="match status" value="1"/>
</dbReference>
<proteinExistence type="predicted"/>
<dbReference type="PANTHER" id="PTHR19303">
    <property type="entry name" value="TRANSPOSON"/>
    <property type="match status" value="1"/>
</dbReference>
<sequence length="129" mass="14731">MTDWLMKFDKKMIKSQRKVLLFVDNAAPHPHLKLQNVELVFFPPNMTSHCQPLDQGIIQQFKKLYRKQLLQKAIADLDAGESSAINVLDAVYWVASAQAQIKSKTVKKCFLRCGFSHQGDEQLGQTIDK</sequence>
<dbReference type="InterPro" id="IPR050863">
    <property type="entry name" value="CenT-Element_Derived"/>
</dbReference>
<reference evidence="2 3" key="1">
    <citation type="submission" date="2023-01" db="EMBL/GenBank/DDBJ databases">
        <authorList>
            <person name="Whitehead M."/>
        </authorList>
    </citation>
    <scope>NUCLEOTIDE SEQUENCE [LARGE SCALE GENOMIC DNA]</scope>
</reference>
<dbReference type="GO" id="GO:0003677">
    <property type="term" value="F:DNA binding"/>
    <property type="evidence" value="ECO:0007669"/>
    <property type="project" value="TreeGrafter"/>
</dbReference>
<dbReference type="AlphaFoldDB" id="A0AAV0WAZ5"/>
<evidence type="ECO:0000313" key="2">
    <source>
        <dbReference type="EMBL" id="CAI6352917.1"/>
    </source>
</evidence>
<organism evidence="2 3">
    <name type="scientific">Macrosiphum euphorbiae</name>
    <name type="common">potato aphid</name>
    <dbReference type="NCBI Taxonomy" id="13131"/>
    <lineage>
        <taxon>Eukaryota</taxon>
        <taxon>Metazoa</taxon>
        <taxon>Ecdysozoa</taxon>
        <taxon>Arthropoda</taxon>
        <taxon>Hexapoda</taxon>
        <taxon>Insecta</taxon>
        <taxon>Pterygota</taxon>
        <taxon>Neoptera</taxon>
        <taxon>Paraneoptera</taxon>
        <taxon>Hemiptera</taxon>
        <taxon>Sternorrhyncha</taxon>
        <taxon>Aphidomorpha</taxon>
        <taxon>Aphidoidea</taxon>
        <taxon>Aphididae</taxon>
        <taxon>Macrosiphini</taxon>
        <taxon>Macrosiphum</taxon>
    </lineage>
</organism>
<feature type="domain" description="DDE-1" evidence="1">
    <location>
        <begin position="1"/>
        <end position="110"/>
    </location>
</feature>
<accession>A0AAV0WAZ5</accession>
<name>A0AAV0WAZ5_9HEMI</name>